<comment type="caution">
    <text evidence="1">The sequence shown here is derived from an EMBL/GenBank/DDBJ whole genome shotgun (WGS) entry which is preliminary data.</text>
</comment>
<name>A0ACC6PHF3_9BACL</name>
<proteinExistence type="predicted"/>
<organism evidence="1 2">
    <name type="scientific">Saccharibacillus sacchari</name>
    <dbReference type="NCBI Taxonomy" id="456493"/>
    <lineage>
        <taxon>Bacteria</taxon>
        <taxon>Bacillati</taxon>
        <taxon>Bacillota</taxon>
        <taxon>Bacilli</taxon>
        <taxon>Bacillales</taxon>
        <taxon>Paenibacillaceae</taxon>
        <taxon>Saccharibacillus</taxon>
    </lineage>
</organism>
<gene>
    <name evidence="1" type="ORF">WKI47_21070</name>
</gene>
<protein>
    <submittedName>
        <fullName evidence="1">Uncharacterized protein</fullName>
    </submittedName>
</protein>
<evidence type="ECO:0000313" key="2">
    <source>
        <dbReference type="Proteomes" id="UP001380953"/>
    </source>
</evidence>
<dbReference type="Proteomes" id="UP001380953">
    <property type="component" value="Unassembled WGS sequence"/>
</dbReference>
<reference evidence="1" key="1">
    <citation type="submission" date="2024-03" db="EMBL/GenBank/DDBJ databases">
        <title>Whole genome sequecning of epiphytes from Marcgravia umbellata leaves.</title>
        <authorList>
            <person name="Kumar G."/>
            <person name="Savka M.A."/>
        </authorList>
    </citation>
    <scope>NUCLEOTIDE SEQUENCE</scope>
    <source>
        <strain evidence="1">RIT_BL5</strain>
    </source>
</reference>
<accession>A0ACC6PHF3</accession>
<sequence length="103" mass="12020">MESDIHELYKRLDQLTEHLDEEWAVVALIDLYAEASGFAGTHDITDFIPMAIDKKASLNVIEALHRKIATESDPWLRKEYASWFRMPGVRQAEMRRTTDEQKQ</sequence>
<keyword evidence="2" id="KW-1185">Reference proteome</keyword>
<evidence type="ECO:0000313" key="1">
    <source>
        <dbReference type="EMBL" id="MEJ8306405.1"/>
    </source>
</evidence>
<dbReference type="EMBL" id="JBBKAR010000053">
    <property type="protein sequence ID" value="MEJ8306405.1"/>
    <property type="molecule type" value="Genomic_DNA"/>
</dbReference>